<dbReference type="EMBL" id="JH651380">
    <property type="protein sequence ID" value="EIJ37153.1"/>
    <property type="molecule type" value="Genomic_DNA"/>
</dbReference>
<dbReference type="eggNOG" id="COG2921">
    <property type="taxonomic scope" value="Bacteria"/>
</dbReference>
<accession>I3C0L0</accession>
<dbReference type="Pfam" id="PF04359">
    <property type="entry name" value="DUF493"/>
    <property type="match status" value="1"/>
</dbReference>
<proteinExistence type="predicted"/>
<reference evidence="1 2" key="1">
    <citation type="submission" date="2012-02" db="EMBL/GenBank/DDBJ databases">
        <title>Improved High-Quality Draft genome of Joostella marina DSM 19592.</title>
        <authorList>
            <consortium name="US DOE Joint Genome Institute (JGI-PGF)"/>
            <person name="Lucas S."/>
            <person name="Copeland A."/>
            <person name="Lapidus A."/>
            <person name="Bruce D."/>
            <person name="Goodwin L."/>
            <person name="Pitluck S."/>
            <person name="Peters L."/>
            <person name="Chertkov O."/>
            <person name="Ovchinnikova G."/>
            <person name="Kyrpides N."/>
            <person name="Mavromatis K."/>
            <person name="Detter J.C."/>
            <person name="Han C."/>
            <person name="Land M."/>
            <person name="Hauser L."/>
            <person name="Markowitz V."/>
            <person name="Cheng J.-F."/>
            <person name="Hugenholtz P."/>
            <person name="Woyke T."/>
            <person name="Wu D."/>
            <person name="Tindall B."/>
            <person name="Brambilla E."/>
            <person name="Klenk H.-P."/>
            <person name="Eisen J.A."/>
        </authorList>
    </citation>
    <scope>NUCLEOTIDE SEQUENCE [LARGE SCALE GENOMIC DNA]</scope>
    <source>
        <strain evidence="1 2">DSM 19592</strain>
    </source>
</reference>
<dbReference type="Proteomes" id="UP000004690">
    <property type="component" value="Unassembled WGS sequence"/>
</dbReference>
<dbReference type="SUPFAM" id="SSF117991">
    <property type="entry name" value="YbeD/HP0495-like"/>
    <property type="match status" value="1"/>
</dbReference>
<dbReference type="InterPro" id="IPR027471">
    <property type="entry name" value="YbeD-like_sf"/>
</dbReference>
<dbReference type="RefSeq" id="WP_008615826.1">
    <property type="nucleotide sequence ID" value="NZ_JH651380.1"/>
</dbReference>
<evidence type="ECO:0000313" key="2">
    <source>
        <dbReference type="Proteomes" id="UP000004690"/>
    </source>
</evidence>
<dbReference type="HOGENOM" id="CLU_175559_0_0_10"/>
<keyword evidence="2" id="KW-1185">Reference proteome</keyword>
<evidence type="ECO:0000313" key="1">
    <source>
        <dbReference type="EMBL" id="EIJ37153.1"/>
    </source>
</evidence>
<dbReference type="Gene3D" id="3.30.70.260">
    <property type="match status" value="1"/>
</dbReference>
<sequence>MQEKDKKEVEEFYERLKVELDRTTTWPALYLYKFIVPTSDEKIKQIETIFDNTGAVIKTKTSSNGKYTSLSIEVNLDSSDAVIHKYKEVSAVEGVISL</sequence>
<protein>
    <recommendedName>
        <fullName evidence="3">DUF493 domain-containing protein</fullName>
    </recommendedName>
</protein>
<gene>
    <name evidence="1" type="ORF">JoomaDRAFT_0092</name>
</gene>
<organism evidence="1 2">
    <name type="scientific">Galbibacter orientalis DSM 19592</name>
    <dbReference type="NCBI Taxonomy" id="926559"/>
    <lineage>
        <taxon>Bacteria</taxon>
        <taxon>Pseudomonadati</taxon>
        <taxon>Bacteroidota</taxon>
        <taxon>Flavobacteriia</taxon>
        <taxon>Flavobacteriales</taxon>
        <taxon>Flavobacteriaceae</taxon>
        <taxon>Galbibacter</taxon>
    </lineage>
</organism>
<dbReference type="AlphaFoldDB" id="I3C0L0"/>
<dbReference type="STRING" id="926559.JoomaDRAFT_0092"/>
<evidence type="ECO:0008006" key="3">
    <source>
        <dbReference type="Google" id="ProtNLM"/>
    </source>
</evidence>
<name>I3C0L0_9FLAO</name>
<dbReference type="OrthoDB" id="5616097at2"/>
<dbReference type="InterPro" id="IPR007454">
    <property type="entry name" value="UPF0250_YbeD-like"/>
</dbReference>